<feature type="transmembrane region" description="Helical" evidence="6">
    <location>
        <begin position="173"/>
        <end position="193"/>
    </location>
</feature>
<dbReference type="RefSeq" id="WP_213117400.1">
    <property type="nucleotide sequence ID" value="NZ_JAGYPF010000002.1"/>
</dbReference>
<feature type="transmembrane region" description="Helical" evidence="6">
    <location>
        <begin position="144"/>
        <end position="167"/>
    </location>
</feature>
<feature type="transmembrane region" description="Helical" evidence="6">
    <location>
        <begin position="52"/>
        <end position="73"/>
    </location>
</feature>
<accession>A0A942YTF9</accession>
<feature type="transmembrane region" description="Helical" evidence="6">
    <location>
        <begin position="328"/>
        <end position="354"/>
    </location>
</feature>
<sequence>MNELKAHSDSKLSRNAWLTIGFLFTVSIINVADKAIIGLASVPLMKELNLSPSQWGIVGSSFFWLFSISALLVGFLSDYIGTKRVITVITSVWAIVQFATIFTMSLPYLVVTRMILGAGEGPTYGLAMTMAAKSVPKERVGVSLTLVSVGNTVGAAIAAPVLLYFIVNHGWRSAFIFLGVIGAIWTLLWVLIVKENKEDIGIKPKKIQKEAGAKASWSEVLPKLFSRNFILISLCAFASYWFFAIELAWFPNYFEKARGIDGTMLQLAIMIPWVLTTISQLFFSSVSDRIYAKTQNVVRSRVFIVGPMMLLAALFYYLATVVSSNTLAVAMLSLAVSLRSIILVLGPAILTSVFPKKHYGKAQGSYTAIYYLAGILAPFVTGLIIQNAATTIAGFHQAFHLGAGIIFVTGLLFWIWVRPQEAAQSITSQKVG</sequence>
<dbReference type="EMBL" id="JAGYPF010000002">
    <property type="protein sequence ID" value="MBS4212878.1"/>
    <property type="molecule type" value="Genomic_DNA"/>
</dbReference>
<feature type="transmembrane region" description="Helical" evidence="6">
    <location>
        <begin position="263"/>
        <end position="283"/>
    </location>
</feature>
<feature type="transmembrane region" description="Helical" evidence="6">
    <location>
        <begin position="397"/>
        <end position="417"/>
    </location>
</feature>
<dbReference type="InterPro" id="IPR050382">
    <property type="entry name" value="MFS_Na/Anion_cotransporter"/>
</dbReference>
<feature type="transmembrane region" description="Helical" evidence="6">
    <location>
        <begin position="114"/>
        <end position="132"/>
    </location>
</feature>
<evidence type="ECO:0000256" key="1">
    <source>
        <dbReference type="ARBA" id="ARBA00004651"/>
    </source>
</evidence>
<dbReference type="AlphaFoldDB" id="A0A942YTF9"/>
<dbReference type="Pfam" id="PF07690">
    <property type="entry name" value="MFS_1"/>
    <property type="match status" value="1"/>
</dbReference>
<dbReference type="PANTHER" id="PTHR11662">
    <property type="entry name" value="SOLUTE CARRIER FAMILY 17"/>
    <property type="match status" value="1"/>
</dbReference>
<gene>
    <name evidence="8" type="ORF">KHA99_10520</name>
</gene>
<dbReference type="PROSITE" id="PS50850">
    <property type="entry name" value="MFS"/>
    <property type="match status" value="1"/>
</dbReference>
<protein>
    <submittedName>
        <fullName evidence="8">MFS transporter</fullName>
    </submittedName>
</protein>
<feature type="transmembrane region" description="Helical" evidence="6">
    <location>
        <begin position="229"/>
        <end position="251"/>
    </location>
</feature>
<evidence type="ECO:0000256" key="6">
    <source>
        <dbReference type="SAM" id="Phobius"/>
    </source>
</evidence>
<evidence type="ECO:0000259" key="7">
    <source>
        <dbReference type="PROSITE" id="PS50850"/>
    </source>
</evidence>
<reference evidence="8" key="1">
    <citation type="submission" date="2021-05" db="EMBL/GenBank/DDBJ databases">
        <title>Novel Bacillus species.</title>
        <authorList>
            <person name="Liu G."/>
        </authorList>
    </citation>
    <scope>NUCLEOTIDE SEQUENCE</scope>
    <source>
        <strain evidence="8">FJAT-49825</strain>
    </source>
</reference>
<keyword evidence="4 6" id="KW-1133">Transmembrane helix</keyword>
<dbReference type="GO" id="GO:0022857">
    <property type="term" value="F:transmembrane transporter activity"/>
    <property type="evidence" value="ECO:0007669"/>
    <property type="project" value="InterPro"/>
</dbReference>
<dbReference type="InterPro" id="IPR036259">
    <property type="entry name" value="MFS_trans_sf"/>
</dbReference>
<feature type="transmembrane region" description="Helical" evidence="6">
    <location>
        <begin position="12"/>
        <end position="32"/>
    </location>
</feature>
<keyword evidence="2" id="KW-0813">Transport</keyword>
<feature type="transmembrane region" description="Helical" evidence="6">
    <location>
        <begin position="85"/>
        <end position="108"/>
    </location>
</feature>
<evidence type="ECO:0000256" key="3">
    <source>
        <dbReference type="ARBA" id="ARBA00022692"/>
    </source>
</evidence>
<evidence type="ECO:0000313" key="9">
    <source>
        <dbReference type="Proteomes" id="UP000679749"/>
    </source>
</evidence>
<organism evidence="8 9">
    <name type="scientific">Neobacillus rhizophilus</name>
    <dbReference type="NCBI Taxonomy" id="2833579"/>
    <lineage>
        <taxon>Bacteria</taxon>
        <taxon>Bacillati</taxon>
        <taxon>Bacillota</taxon>
        <taxon>Bacilli</taxon>
        <taxon>Bacillales</taxon>
        <taxon>Bacillaceae</taxon>
        <taxon>Neobacillus</taxon>
    </lineage>
</organism>
<dbReference type="PANTHER" id="PTHR11662:SF450">
    <property type="entry name" value="BLR1003 PROTEIN"/>
    <property type="match status" value="1"/>
</dbReference>
<dbReference type="Proteomes" id="UP000679749">
    <property type="component" value="Unassembled WGS sequence"/>
</dbReference>
<keyword evidence="3 6" id="KW-0812">Transmembrane</keyword>
<proteinExistence type="predicted"/>
<comment type="subcellular location">
    <subcellularLocation>
        <location evidence="1">Cell membrane</location>
        <topology evidence="1">Multi-pass membrane protein</topology>
    </subcellularLocation>
</comment>
<comment type="caution">
    <text evidence="8">The sequence shown here is derived from an EMBL/GenBank/DDBJ whole genome shotgun (WGS) entry which is preliminary data.</text>
</comment>
<evidence type="ECO:0000256" key="4">
    <source>
        <dbReference type="ARBA" id="ARBA00022989"/>
    </source>
</evidence>
<keyword evidence="9" id="KW-1185">Reference proteome</keyword>
<evidence type="ECO:0000256" key="5">
    <source>
        <dbReference type="ARBA" id="ARBA00023136"/>
    </source>
</evidence>
<feature type="transmembrane region" description="Helical" evidence="6">
    <location>
        <begin position="366"/>
        <end position="385"/>
    </location>
</feature>
<dbReference type="Gene3D" id="1.20.1250.20">
    <property type="entry name" value="MFS general substrate transporter like domains"/>
    <property type="match status" value="2"/>
</dbReference>
<dbReference type="InterPro" id="IPR011701">
    <property type="entry name" value="MFS"/>
</dbReference>
<feature type="transmembrane region" description="Helical" evidence="6">
    <location>
        <begin position="303"/>
        <end position="322"/>
    </location>
</feature>
<dbReference type="InterPro" id="IPR020846">
    <property type="entry name" value="MFS_dom"/>
</dbReference>
<name>A0A942YTF9_9BACI</name>
<dbReference type="GO" id="GO:0005886">
    <property type="term" value="C:plasma membrane"/>
    <property type="evidence" value="ECO:0007669"/>
    <property type="project" value="UniProtKB-SubCell"/>
</dbReference>
<dbReference type="SUPFAM" id="SSF103473">
    <property type="entry name" value="MFS general substrate transporter"/>
    <property type="match status" value="1"/>
</dbReference>
<keyword evidence="5 6" id="KW-0472">Membrane</keyword>
<evidence type="ECO:0000313" key="8">
    <source>
        <dbReference type="EMBL" id="MBS4212878.1"/>
    </source>
</evidence>
<evidence type="ECO:0000256" key="2">
    <source>
        <dbReference type="ARBA" id="ARBA00022448"/>
    </source>
</evidence>
<feature type="domain" description="Major facilitator superfamily (MFS) profile" evidence="7">
    <location>
        <begin position="19"/>
        <end position="421"/>
    </location>
</feature>